<proteinExistence type="predicted"/>
<evidence type="ECO:0000259" key="1">
    <source>
        <dbReference type="Pfam" id="PF07596"/>
    </source>
</evidence>
<keyword evidence="3" id="KW-1185">Reference proteome</keyword>
<dbReference type="AlphaFoldDB" id="A0A225E0W7"/>
<dbReference type="NCBIfam" id="TIGR04294">
    <property type="entry name" value="pre_pil_HX9DG"/>
    <property type="match status" value="1"/>
</dbReference>
<organism evidence="2 3">
    <name type="scientific">Fimbriiglobus ruber</name>
    <dbReference type="NCBI Taxonomy" id="1908690"/>
    <lineage>
        <taxon>Bacteria</taxon>
        <taxon>Pseudomonadati</taxon>
        <taxon>Planctomycetota</taxon>
        <taxon>Planctomycetia</taxon>
        <taxon>Gemmatales</taxon>
        <taxon>Gemmataceae</taxon>
        <taxon>Fimbriiglobus</taxon>
    </lineage>
</organism>
<dbReference type="InterPro" id="IPR012902">
    <property type="entry name" value="N_methyl_site"/>
</dbReference>
<dbReference type="RefSeq" id="WP_161967508.1">
    <property type="nucleotide sequence ID" value="NZ_NIDE01000005.1"/>
</dbReference>
<dbReference type="OrthoDB" id="255848at2"/>
<dbReference type="InterPro" id="IPR027558">
    <property type="entry name" value="Pre_pil_HX9DG_C"/>
</dbReference>
<evidence type="ECO:0000313" key="2">
    <source>
        <dbReference type="EMBL" id="OWK42335.1"/>
    </source>
</evidence>
<dbReference type="NCBIfam" id="TIGR02532">
    <property type="entry name" value="IV_pilin_GFxxxE"/>
    <property type="match status" value="1"/>
</dbReference>
<dbReference type="EMBL" id="NIDE01000005">
    <property type="protein sequence ID" value="OWK42335.1"/>
    <property type="molecule type" value="Genomic_DNA"/>
</dbReference>
<feature type="domain" description="DUF1559" evidence="1">
    <location>
        <begin position="33"/>
        <end position="309"/>
    </location>
</feature>
<accession>A0A225E0W7</accession>
<dbReference type="InterPro" id="IPR011453">
    <property type="entry name" value="DUF1559"/>
</dbReference>
<dbReference type="Pfam" id="PF07596">
    <property type="entry name" value="SBP_bac_10"/>
    <property type="match status" value="1"/>
</dbReference>
<dbReference type="Pfam" id="PF07963">
    <property type="entry name" value="N_methyl"/>
    <property type="match status" value="1"/>
</dbReference>
<protein>
    <recommendedName>
        <fullName evidence="1">DUF1559 domain-containing protein</fullName>
    </recommendedName>
</protein>
<dbReference type="Gene3D" id="3.30.700.10">
    <property type="entry name" value="Glycoprotein, Type 4 Pilin"/>
    <property type="match status" value="1"/>
</dbReference>
<name>A0A225E0W7_9BACT</name>
<sequence length="329" mass="34245">MRGRSRPGFTLIELLVVIAIIAILIGLLLPAVQKVRAAAARTQCINKLKQLAIASHSYHDIIGYLPPGVALPGPDGKYTCLFVELLPQIEQSAVYAQWDAVNPANNFGGAGTTAAAAISTFLCPTADVPSNPVTFGSQLFGACSYGGNAGTISFPPARATNDGVFTYATTTSRNQTRLLDITDGTSNTLLLGERVIGDGNLDSYLIAPIQPAPSPPLQPSSLFVMWAQVPGVNAGGGYLLAGSVSINTGFPTAYIPPPPKTPPVPPPPVPWSSININVWNRLSTYGSRHTGGANFALADGSVRFLPDSTPIPTLAALSTRAGGEVVSVE</sequence>
<gene>
    <name evidence="2" type="ORF">FRUB_04413</name>
</gene>
<reference evidence="3" key="1">
    <citation type="submission" date="2017-06" db="EMBL/GenBank/DDBJ databases">
        <title>Genome analysis of Fimbriiglobus ruber SP5, the first member of the order Planctomycetales with confirmed chitinolytic capability.</title>
        <authorList>
            <person name="Ravin N.V."/>
            <person name="Rakitin A.L."/>
            <person name="Ivanova A.A."/>
            <person name="Beletsky A.V."/>
            <person name="Kulichevskaya I.S."/>
            <person name="Mardanov A.V."/>
            <person name="Dedysh S.N."/>
        </authorList>
    </citation>
    <scope>NUCLEOTIDE SEQUENCE [LARGE SCALE GENOMIC DNA]</scope>
    <source>
        <strain evidence="3">SP5</strain>
    </source>
</reference>
<dbReference type="InterPro" id="IPR045584">
    <property type="entry name" value="Pilin-like"/>
</dbReference>
<comment type="caution">
    <text evidence="2">The sequence shown here is derived from an EMBL/GenBank/DDBJ whole genome shotgun (WGS) entry which is preliminary data.</text>
</comment>
<dbReference type="PANTHER" id="PTHR30093:SF2">
    <property type="entry name" value="TYPE II SECRETION SYSTEM PROTEIN H"/>
    <property type="match status" value="1"/>
</dbReference>
<dbReference type="SUPFAM" id="SSF54523">
    <property type="entry name" value="Pili subunits"/>
    <property type="match status" value="1"/>
</dbReference>
<dbReference type="Proteomes" id="UP000214646">
    <property type="component" value="Unassembled WGS sequence"/>
</dbReference>
<dbReference type="PANTHER" id="PTHR30093">
    <property type="entry name" value="GENERAL SECRETION PATHWAY PROTEIN G"/>
    <property type="match status" value="1"/>
</dbReference>
<evidence type="ECO:0000313" key="3">
    <source>
        <dbReference type="Proteomes" id="UP000214646"/>
    </source>
</evidence>